<accession>A0ABY8L516</accession>
<evidence type="ECO:0000313" key="1">
    <source>
        <dbReference type="EMBL" id="WGH75707.1"/>
    </source>
</evidence>
<reference evidence="1 2" key="1">
    <citation type="submission" date="2023-04" db="EMBL/GenBank/DDBJ databases">
        <title>Tenacibaculum tangerinum sp. nov., isolated from sea tidal flat of South Korea.</title>
        <authorList>
            <person name="Lee S.H."/>
            <person name="Kim J.-J."/>
        </authorList>
    </citation>
    <scope>NUCLEOTIDE SEQUENCE [LARGE SCALE GENOMIC DNA]</scope>
    <source>
        <strain evidence="1 2">GRR-S3-23</strain>
    </source>
</reference>
<evidence type="ECO:0000313" key="2">
    <source>
        <dbReference type="Proteomes" id="UP001232001"/>
    </source>
</evidence>
<organism evidence="1 2">
    <name type="scientific">Tenacibaculum tangerinum</name>
    <dbReference type="NCBI Taxonomy" id="3038772"/>
    <lineage>
        <taxon>Bacteria</taxon>
        <taxon>Pseudomonadati</taxon>
        <taxon>Bacteroidota</taxon>
        <taxon>Flavobacteriia</taxon>
        <taxon>Flavobacteriales</taxon>
        <taxon>Flavobacteriaceae</taxon>
        <taxon>Tenacibaculum</taxon>
    </lineage>
</organism>
<dbReference type="Proteomes" id="UP001232001">
    <property type="component" value="Chromosome"/>
</dbReference>
<dbReference type="RefSeq" id="WP_279651581.1">
    <property type="nucleotide sequence ID" value="NZ_CP122539.1"/>
</dbReference>
<dbReference type="EMBL" id="CP122539">
    <property type="protein sequence ID" value="WGH75707.1"/>
    <property type="molecule type" value="Genomic_DNA"/>
</dbReference>
<protein>
    <recommendedName>
        <fullName evidence="3">Baseplate protein J-like domain-containing protein</fullName>
    </recommendedName>
</protein>
<sequence>MQTSIHTALLATQNLVDGRTEMDYVYFLTEFASLINFYDESNRIKGNWSPFLLKDPLFLLGTIAKTPFKKLQEFYVNTLVKFEKELEKEASEIVENTVITNLVNSFFSQVTHIFQLLDKWIGYMLQSSYNYHFKEYVLKKVKETYSVVFWALIKLQEQWCLCAQLPIITSVNWSELTSFNKPIWIENKGKYPYWEVFNLKASLKELLATTTSAAEIKELLYELFKGFKAVGDTVFSFLYTVISGAKEAYFSFKKQKNKYPDTMLLRTFSQLLQPYTSQINSLANKHLDFYYQDILRQESLQGTPDSVVVTVDLLPKKTPYMLPKNTLFTAGLDAYKNTILFQSEENVWLNPATITNAYTLTKSKANSNNLQQLYLASIPTPSILKKDKEEKTSSWATFGSRFTLANEKTESMALVIASPMLLAKEGVRIITVTLSFTETVPSTLLQGTTWYLSTQSAWYEVSESNKNASFQLTDKKLVLTITLQKTAPPIVPFAKETDGIKSNWAMLKIVFTQFTNLTNPPKLKSLQIAVAVQKAINFELYNDFGALAVNKPFQPLGPTPEKEASFVIGNKEAFSKPISTLGIDLEWGNLPEVTKTLDNFSNYYQQYNKYLEGDFTEITVGTTSNKTSNKTPISLEKFTNTAFKVQGQLLQNGWMTIPVNTPTTQQEMVTTLFQEKEIPNTPEENNKPVTPKEGWFKRLLAWFNLSKENEPTPKLPPSRELLANSNFSFVNVYKNQEVNATIQTAHTIFSEKSTSGYIRLQLTNPTEGFGNLLYPQVVNAVALSNANAIAGAYKNGKEVSVTNTPKAPFIPTVNVFTGSYTASKTYYFEVDKVNYGTLEINLDQLKIVADMCEISMWKVATDLIDIVINFLFSQEAVVNEMKSWLVMVDNILKTLIQRLKAIIEEAKGNLAFQEISADFEQEFASFFSEITTKEALLTPVEQVLGDVFTSLYDKITSKHVTATIKNGQFQQEIIHELIKQCIAEVKPKLQQSLIRYSKSLEAQTSKKLAVLKQESVQHSSTEVSSEEKANSWIEALVAKLTTCEEQLHQFITHLQLIISDKEAVKIVNEYIQNTYITPLQQDIERYELAIKGIKEKYPLDCFYKTPFATYQFYESSKGVLSQGTVIGNISSGTSVPLYPSFSEEGQLFIEMNNLSVDTTMNLFFELERQYTSSDTTTHSSLTYYGLGTDGWEELTVVSDTTNNLVCSGMVTLQIPSSIGKNGVTMPRTTSFWISVATNANPDVFAKTVVVSVNGVLLKRSGNRYVSSDTKPELPAKSITSLLVSNPKIASVNQPFKSFGGSAYESKSIMKTRVSNRIRTKGRCVTPFDFYTQVQQNFTEVFYTRVAFNKKCNATEVFVVKKVADSKSASAFVPMVSECVELKIATYLKAISSPTSPVTVTNFKYRYVKVSGTFIVHPLEEIKTAQQEINAAMNVFLSPWIETQQAQIEIDTGVNASQISSFVKGYTQITEVKELTLQLGKKNKETGVIEYAEATNTINPLSAGYLLVPSLNYDAVIYTKW</sequence>
<evidence type="ECO:0008006" key="3">
    <source>
        <dbReference type="Google" id="ProtNLM"/>
    </source>
</evidence>
<gene>
    <name evidence="1" type="ORF">P8625_00665</name>
</gene>
<keyword evidence="2" id="KW-1185">Reference proteome</keyword>
<proteinExistence type="predicted"/>
<name>A0ABY8L516_9FLAO</name>